<dbReference type="InterPro" id="IPR013083">
    <property type="entry name" value="Znf_RING/FYVE/PHD"/>
</dbReference>
<dbReference type="AlphaFoldDB" id="D0NKH7"/>
<evidence type="ECO:0000313" key="3">
    <source>
        <dbReference type="Proteomes" id="UP000006643"/>
    </source>
</evidence>
<dbReference type="KEGG" id="pif:PITG_12429"/>
<dbReference type="Proteomes" id="UP000006643">
    <property type="component" value="Unassembled WGS sequence"/>
</dbReference>
<reference evidence="3" key="1">
    <citation type="journal article" date="2009" name="Nature">
        <title>Genome sequence and analysis of the Irish potato famine pathogen Phytophthora infestans.</title>
        <authorList>
            <consortium name="The Broad Institute Genome Sequencing Platform"/>
            <person name="Haas B.J."/>
            <person name="Kamoun S."/>
            <person name="Zody M.C."/>
            <person name="Jiang R.H."/>
            <person name="Handsaker R.E."/>
            <person name="Cano L.M."/>
            <person name="Grabherr M."/>
            <person name="Kodira C.D."/>
            <person name="Raffaele S."/>
            <person name="Torto-Alalibo T."/>
            <person name="Bozkurt T.O."/>
            <person name="Ah-Fong A.M."/>
            <person name="Alvarado L."/>
            <person name="Anderson V.L."/>
            <person name="Armstrong M.R."/>
            <person name="Avrova A."/>
            <person name="Baxter L."/>
            <person name="Beynon J."/>
            <person name="Boevink P.C."/>
            <person name="Bollmann S.R."/>
            <person name="Bos J.I."/>
            <person name="Bulone V."/>
            <person name="Cai G."/>
            <person name="Cakir C."/>
            <person name="Carrington J.C."/>
            <person name="Chawner M."/>
            <person name="Conti L."/>
            <person name="Costanzo S."/>
            <person name="Ewan R."/>
            <person name="Fahlgren N."/>
            <person name="Fischbach M.A."/>
            <person name="Fugelstad J."/>
            <person name="Gilroy E.M."/>
            <person name="Gnerre S."/>
            <person name="Green P.J."/>
            <person name="Grenville-Briggs L.J."/>
            <person name="Griffith J."/>
            <person name="Grunwald N.J."/>
            <person name="Horn K."/>
            <person name="Horner N.R."/>
            <person name="Hu C.H."/>
            <person name="Huitema E."/>
            <person name="Jeong D.H."/>
            <person name="Jones A.M."/>
            <person name="Jones J.D."/>
            <person name="Jones R.W."/>
            <person name="Karlsson E.K."/>
            <person name="Kunjeti S.G."/>
            <person name="Lamour K."/>
            <person name="Liu Z."/>
            <person name="Ma L."/>
            <person name="Maclean D."/>
            <person name="Chibucos M.C."/>
            <person name="McDonald H."/>
            <person name="McWalters J."/>
            <person name="Meijer H.J."/>
            <person name="Morgan W."/>
            <person name="Morris P.F."/>
            <person name="Munro C.A."/>
            <person name="O'Neill K."/>
            <person name="Ospina-Giraldo M."/>
            <person name="Pinzon A."/>
            <person name="Pritchard L."/>
            <person name="Ramsahoye B."/>
            <person name="Ren Q."/>
            <person name="Restrepo S."/>
            <person name="Roy S."/>
            <person name="Sadanandom A."/>
            <person name="Savidor A."/>
            <person name="Schornack S."/>
            <person name="Schwartz D.C."/>
            <person name="Schumann U.D."/>
            <person name="Schwessinger B."/>
            <person name="Seyer L."/>
            <person name="Sharpe T."/>
            <person name="Silvar C."/>
            <person name="Song J."/>
            <person name="Studholme D.J."/>
            <person name="Sykes S."/>
            <person name="Thines M."/>
            <person name="van de Vondervoort P.J."/>
            <person name="Phuntumart V."/>
            <person name="Wawra S."/>
            <person name="Weide R."/>
            <person name="Win J."/>
            <person name="Young C."/>
            <person name="Zhou S."/>
            <person name="Fry W."/>
            <person name="Meyers B.C."/>
            <person name="van West P."/>
            <person name="Ristaino J."/>
            <person name="Govers F."/>
            <person name="Birch P.R."/>
            <person name="Whisson S.C."/>
            <person name="Judelson H.S."/>
            <person name="Nusbaum C."/>
        </authorList>
    </citation>
    <scope>NUCLEOTIDE SEQUENCE [LARGE SCALE GENOMIC DNA]</scope>
    <source>
        <strain evidence="3">T30-4</strain>
    </source>
</reference>
<dbReference type="Gene3D" id="3.30.40.10">
    <property type="entry name" value="Zinc/RING finger domain, C3HC4 (zinc finger)"/>
    <property type="match status" value="1"/>
</dbReference>
<protein>
    <submittedName>
        <fullName evidence="2">Uncharacterized protein</fullName>
    </submittedName>
</protein>
<dbReference type="InParanoid" id="D0NKH7"/>
<accession>D0NKH7</accession>
<feature type="compositionally biased region" description="Acidic residues" evidence="1">
    <location>
        <begin position="157"/>
        <end position="185"/>
    </location>
</feature>
<dbReference type="GeneID" id="9478264"/>
<dbReference type="SUPFAM" id="SSF57903">
    <property type="entry name" value="FYVE/PHD zinc finger"/>
    <property type="match status" value="1"/>
</dbReference>
<evidence type="ECO:0000256" key="1">
    <source>
        <dbReference type="SAM" id="MobiDB-lite"/>
    </source>
</evidence>
<organism evidence="2 3">
    <name type="scientific">Phytophthora infestans (strain T30-4)</name>
    <name type="common">Potato late blight agent</name>
    <dbReference type="NCBI Taxonomy" id="403677"/>
    <lineage>
        <taxon>Eukaryota</taxon>
        <taxon>Sar</taxon>
        <taxon>Stramenopiles</taxon>
        <taxon>Oomycota</taxon>
        <taxon>Peronosporomycetes</taxon>
        <taxon>Peronosporales</taxon>
        <taxon>Peronosporaceae</taxon>
        <taxon>Phytophthora</taxon>
    </lineage>
</organism>
<dbReference type="EMBL" id="DS028143">
    <property type="protein sequence ID" value="EEY60113.1"/>
    <property type="molecule type" value="Genomic_DNA"/>
</dbReference>
<feature type="region of interest" description="Disordered" evidence="1">
    <location>
        <begin position="151"/>
        <end position="209"/>
    </location>
</feature>
<dbReference type="HOGENOM" id="CLU_1075463_0_0_1"/>
<feature type="compositionally biased region" description="Polar residues" evidence="1">
    <location>
        <begin position="198"/>
        <end position="207"/>
    </location>
</feature>
<evidence type="ECO:0000313" key="2">
    <source>
        <dbReference type="EMBL" id="EEY60113.1"/>
    </source>
</evidence>
<gene>
    <name evidence="2" type="ORF">PITG_12429</name>
</gene>
<dbReference type="RefSeq" id="XP_002900320.1">
    <property type="nucleotide sequence ID" value="XM_002900274.1"/>
</dbReference>
<dbReference type="OrthoDB" id="168372at2759"/>
<keyword evidence="3" id="KW-1185">Reference proteome</keyword>
<proteinExistence type="predicted"/>
<dbReference type="VEuPathDB" id="FungiDB:PITG_12429"/>
<dbReference type="InterPro" id="IPR011011">
    <property type="entry name" value="Znf_FYVE_PHD"/>
</dbReference>
<dbReference type="OMA" id="RWIEFIG"/>
<dbReference type="eggNOG" id="ENOG502S0B0">
    <property type="taxonomic scope" value="Eukaryota"/>
</dbReference>
<name>D0NKH7_PHYIT</name>
<sequence length="259" mass="28976">MELNFPEFLAFMRECGGDDADEEDDPEEVSRSQLKLLDVVDLTNLSDSEDSDAESPVHTPRTWFVPTLHSERKRSQPDKVMCELCEEKGLPFRLIYCPTCTKYYHKKCANENGDENTCWNCELGSMIDDSELDAEHAKHNSEYLAYLKAMRRSPSSEGDEEMEEEEGGDDGEQNDDTAVGEEDVEMASPVEGGEDGSTVPNGNNTKNPGKRWIEFIGDATADIDASYLEVTNRIAEELRDEEKSRFYSRGFVAIAAAGA</sequence>